<comment type="caution">
    <text evidence="3">The sequence shown here is derived from an EMBL/GenBank/DDBJ whole genome shotgun (WGS) entry which is preliminary data.</text>
</comment>
<dbReference type="CDD" id="cd09620">
    <property type="entry name" value="CBM9_like_3"/>
    <property type="match status" value="1"/>
</dbReference>
<keyword evidence="4" id="KW-1185">Reference proteome</keyword>
<organism evidence="3 4">
    <name type="scientific">Silvibacterium bohemicum</name>
    <dbReference type="NCBI Taxonomy" id="1577686"/>
    <lineage>
        <taxon>Bacteria</taxon>
        <taxon>Pseudomonadati</taxon>
        <taxon>Acidobacteriota</taxon>
        <taxon>Terriglobia</taxon>
        <taxon>Terriglobales</taxon>
        <taxon>Acidobacteriaceae</taxon>
        <taxon>Silvibacterium</taxon>
    </lineage>
</organism>
<proteinExistence type="predicted"/>
<dbReference type="Gene3D" id="2.60.40.1190">
    <property type="match status" value="1"/>
</dbReference>
<keyword evidence="1" id="KW-0732">Signal</keyword>
<feature type="signal peptide" evidence="1">
    <location>
        <begin position="1"/>
        <end position="18"/>
    </location>
</feature>
<dbReference type="EMBL" id="JACHEK010000004">
    <property type="protein sequence ID" value="MBB6144250.1"/>
    <property type="molecule type" value="Genomic_DNA"/>
</dbReference>
<protein>
    <recommendedName>
        <fullName evidence="2">Carbohydrate-binding domain-containing protein</fullName>
    </recommendedName>
</protein>
<dbReference type="GO" id="GO:0004553">
    <property type="term" value="F:hydrolase activity, hydrolyzing O-glycosyl compounds"/>
    <property type="evidence" value="ECO:0007669"/>
    <property type="project" value="InterPro"/>
</dbReference>
<evidence type="ECO:0000259" key="2">
    <source>
        <dbReference type="Pfam" id="PF06452"/>
    </source>
</evidence>
<dbReference type="Proteomes" id="UP000538666">
    <property type="component" value="Unassembled WGS sequence"/>
</dbReference>
<dbReference type="RefSeq" id="WP_197081861.1">
    <property type="nucleotide sequence ID" value="NZ_JACHEK010000004.1"/>
</dbReference>
<reference evidence="3 4" key="1">
    <citation type="submission" date="2020-08" db="EMBL/GenBank/DDBJ databases">
        <title>Genomic Encyclopedia of Type Strains, Phase IV (KMG-IV): sequencing the most valuable type-strain genomes for metagenomic binning, comparative biology and taxonomic classification.</title>
        <authorList>
            <person name="Goeker M."/>
        </authorList>
    </citation>
    <scope>NUCLEOTIDE SEQUENCE [LARGE SCALE GENOMIC DNA]</scope>
    <source>
        <strain evidence="3 4">DSM 103733</strain>
    </source>
</reference>
<name>A0A841JSW6_9BACT</name>
<dbReference type="Pfam" id="PF06452">
    <property type="entry name" value="CBM9_1"/>
    <property type="match status" value="1"/>
</dbReference>
<dbReference type="GO" id="GO:0030246">
    <property type="term" value="F:carbohydrate binding"/>
    <property type="evidence" value="ECO:0007669"/>
    <property type="project" value="InterPro"/>
</dbReference>
<evidence type="ECO:0000256" key="1">
    <source>
        <dbReference type="SAM" id="SignalP"/>
    </source>
</evidence>
<dbReference type="GO" id="GO:0016052">
    <property type="term" value="P:carbohydrate catabolic process"/>
    <property type="evidence" value="ECO:0007669"/>
    <property type="project" value="InterPro"/>
</dbReference>
<dbReference type="SUPFAM" id="SSF49344">
    <property type="entry name" value="CBD9-like"/>
    <property type="match status" value="1"/>
</dbReference>
<dbReference type="InterPro" id="IPR010502">
    <property type="entry name" value="Carb-bd_dom_fam9"/>
</dbReference>
<feature type="domain" description="Carbohydrate-binding" evidence="2">
    <location>
        <begin position="42"/>
        <end position="228"/>
    </location>
</feature>
<dbReference type="AlphaFoldDB" id="A0A841JSW6"/>
<accession>A0A841JSW6</accession>
<gene>
    <name evidence="3" type="ORF">HNQ77_002202</name>
</gene>
<evidence type="ECO:0000313" key="4">
    <source>
        <dbReference type="Proteomes" id="UP000538666"/>
    </source>
</evidence>
<sequence length="244" mass="27725">MKTFLLLACMMIANSVTAEVSNQAIARFADHESQPDTDPNSAFWRGAPAVTMANDNFGKPAPGYESEVRAQWTSENLYFLFICPYQDLNMKPDSDTVNETYGLWNWDVAEVFIGSDFKDISKYKEFELSPRGEWVDLDIDLNTPHHEDGWKWNSNFQVTARIDTTKKIWYGFMRIPYRAVDSRAAAPGNELRINFFRGQGANHQLIAWQATHKPTFHAPEAFGRLKLAAADPIEKTHSTPVSGR</sequence>
<evidence type="ECO:0000313" key="3">
    <source>
        <dbReference type="EMBL" id="MBB6144250.1"/>
    </source>
</evidence>
<feature type="chain" id="PRO_5032578052" description="Carbohydrate-binding domain-containing protein" evidence="1">
    <location>
        <begin position="19"/>
        <end position="244"/>
    </location>
</feature>